<feature type="transmembrane region" description="Helical" evidence="1">
    <location>
        <begin position="70"/>
        <end position="87"/>
    </location>
</feature>
<gene>
    <name evidence="2" type="ORF">L8V01_10985</name>
</gene>
<keyword evidence="1" id="KW-0812">Transmembrane</keyword>
<accession>A0A9X3MEP6</accession>
<reference evidence="2" key="1">
    <citation type="submission" date="2022-02" db="EMBL/GenBank/DDBJ databases">
        <title>Corynebacterium sp. from urogenital microbiome.</title>
        <authorList>
            <person name="Cappelli E.A."/>
            <person name="Ribeiro T.G."/>
            <person name="Peixe L."/>
        </authorList>
    </citation>
    <scope>NUCLEOTIDE SEQUENCE</scope>
    <source>
        <strain evidence="2">C8Ua_181</strain>
    </source>
</reference>
<dbReference type="Proteomes" id="UP001146430">
    <property type="component" value="Unassembled WGS sequence"/>
</dbReference>
<proteinExistence type="predicted"/>
<dbReference type="AlphaFoldDB" id="A0A9X3MEP6"/>
<keyword evidence="1" id="KW-1133">Transmembrane helix</keyword>
<name>A0A9X3MEP6_9CORY</name>
<protein>
    <submittedName>
        <fullName evidence="2">Uncharacterized protein</fullName>
    </submittedName>
</protein>
<sequence>MILAQGPPSTPQDLPQEVWGTGWQWLQYALYVSLAVSVLAVIILGALMAADKNRGEAVSATSPTTAALKIALGVLIASSAATIASWFV</sequence>
<dbReference type="EMBL" id="JAKMUU010000010">
    <property type="protein sequence ID" value="MCZ9307993.1"/>
    <property type="molecule type" value="Genomic_DNA"/>
</dbReference>
<evidence type="ECO:0000313" key="2">
    <source>
        <dbReference type="EMBL" id="MCZ9307993.1"/>
    </source>
</evidence>
<evidence type="ECO:0000256" key="1">
    <source>
        <dbReference type="SAM" id="Phobius"/>
    </source>
</evidence>
<feature type="transmembrane region" description="Helical" evidence="1">
    <location>
        <begin position="28"/>
        <end position="49"/>
    </location>
</feature>
<keyword evidence="1" id="KW-0472">Membrane</keyword>
<dbReference type="GeneID" id="81704891"/>
<comment type="caution">
    <text evidence="2">The sequence shown here is derived from an EMBL/GenBank/DDBJ whole genome shotgun (WGS) entry which is preliminary data.</text>
</comment>
<evidence type="ECO:0000313" key="3">
    <source>
        <dbReference type="Proteomes" id="UP001146430"/>
    </source>
</evidence>
<dbReference type="RefSeq" id="WP_234288091.1">
    <property type="nucleotide sequence ID" value="NZ_JAKMUU010000010.1"/>
</dbReference>
<organism evidence="2 3">
    <name type="scientific">Corynebacterium curieae</name>
    <dbReference type="NCBI Taxonomy" id="2913500"/>
    <lineage>
        <taxon>Bacteria</taxon>
        <taxon>Bacillati</taxon>
        <taxon>Actinomycetota</taxon>
        <taxon>Actinomycetes</taxon>
        <taxon>Mycobacteriales</taxon>
        <taxon>Corynebacteriaceae</taxon>
        <taxon>Corynebacterium</taxon>
    </lineage>
</organism>